<feature type="chain" id="PRO_5043632460" description="Transposase" evidence="1">
    <location>
        <begin position="24"/>
        <end position="141"/>
    </location>
</feature>
<organism evidence="2">
    <name type="scientific">Sesamum latifolium</name>
    <dbReference type="NCBI Taxonomy" id="2727402"/>
    <lineage>
        <taxon>Eukaryota</taxon>
        <taxon>Viridiplantae</taxon>
        <taxon>Streptophyta</taxon>
        <taxon>Embryophyta</taxon>
        <taxon>Tracheophyta</taxon>
        <taxon>Spermatophyta</taxon>
        <taxon>Magnoliopsida</taxon>
        <taxon>eudicotyledons</taxon>
        <taxon>Gunneridae</taxon>
        <taxon>Pentapetalae</taxon>
        <taxon>asterids</taxon>
        <taxon>lamiids</taxon>
        <taxon>Lamiales</taxon>
        <taxon>Pedaliaceae</taxon>
        <taxon>Sesamum</taxon>
    </lineage>
</organism>
<name>A0AAW2VYH1_9LAMI</name>
<accession>A0AAW2VYH1</accession>
<dbReference type="InterPro" id="IPR004252">
    <property type="entry name" value="Probable_transposase_24"/>
</dbReference>
<evidence type="ECO:0000256" key="1">
    <source>
        <dbReference type="SAM" id="SignalP"/>
    </source>
</evidence>
<evidence type="ECO:0008006" key="3">
    <source>
        <dbReference type="Google" id="ProtNLM"/>
    </source>
</evidence>
<evidence type="ECO:0000313" key="2">
    <source>
        <dbReference type="EMBL" id="KAL0434398.1"/>
    </source>
</evidence>
<dbReference type="AlphaFoldDB" id="A0AAW2VYH1"/>
<reference evidence="2" key="2">
    <citation type="journal article" date="2024" name="Plant">
        <title>Genomic evolution and insights into agronomic trait innovations of Sesamum species.</title>
        <authorList>
            <person name="Miao H."/>
            <person name="Wang L."/>
            <person name="Qu L."/>
            <person name="Liu H."/>
            <person name="Sun Y."/>
            <person name="Le M."/>
            <person name="Wang Q."/>
            <person name="Wei S."/>
            <person name="Zheng Y."/>
            <person name="Lin W."/>
            <person name="Duan Y."/>
            <person name="Cao H."/>
            <person name="Xiong S."/>
            <person name="Wang X."/>
            <person name="Wei L."/>
            <person name="Li C."/>
            <person name="Ma Q."/>
            <person name="Ju M."/>
            <person name="Zhao R."/>
            <person name="Li G."/>
            <person name="Mu C."/>
            <person name="Tian Q."/>
            <person name="Mei H."/>
            <person name="Zhang T."/>
            <person name="Gao T."/>
            <person name="Zhang H."/>
        </authorList>
    </citation>
    <scope>NUCLEOTIDE SEQUENCE</scope>
    <source>
        <strain evidence="2">KEN1</strain>
    </source>
</reference>
<dbReference type="EMBL" id="JACGWN010000009">
    <property type="protein sequence ID" value="KAL0434398.1"/>
    <property type="molecule type" value="Genomic_DNA"/>
</dbReference>
<sequence>MMIRLHQFLWRLLLQLTLRCIRRIYRWDRPDEMVRPFFDQYASKWLRKKFNYARKENKQPKWMADDDWAGLLEYWATYEFRKKSTQNKANRLANPVAVNTIYCGGSSSMGEHKRKLEAQLGRPSQRMEVFAACYKKKADGS</sequence>
<keyword evidence="1" id="KW-0732">Signal</keyword>
<reference evidence="2" key="1">
    <citation type="submission" date="2020-06" db="EMBL/GenBank/DDBJ databases">
        <authorList>
            <person name="Li T."/>
            <person name="Hu X."/>
            <person name="Zhang T."/>
            <person name="Song X."/>
            <person name="Zhang H."/>
            <person name="Dai N."/>
            <person name="Sheng W."/>
            <person name="Hou X."/>
            <person name="Wei L."/>
        </authorList>
    </citation>
    <scope>NUCLEOTIDE SEQUENCE</scope>
    <source>
        <strain evidence="2">KEN1</strain>
        <tissue evidence="2">Leaf</tissue>
    </source>
</reference>
<gene>
    <name evidence="2" type="ORF">Slati_2774100</name>
</gene>
<feature type="signal peptide" evidence="1">
    <location>
        <begin position="1"/>
        <end position="23"/>
    </location>
</feature>
<dbReference type="Pfam" id="PF03004">
    <property type="entry name" value="Transposase_24"/>
    <property type="match status" value="1"/>
</dbReference>
<comment type="caution">
    <text evidence="2">The sequence shown here is derived from an EMBL/GenBank/DDBJ whole genome shotgun (WGS) entry which is preliminary data.</text>
</comment>
<proteinExistence type="predicted"/>
<protein>
    <recommendedName>
        <fullName evidence="3">Transposase</fullName>
    </recommendedName>
</protein>